<name>A0A1L3ME36_9MICO</name>
<comment type="subcellular location">
    <subcellularLocation>
        <location evidence="1">Cell membrane</location>
        <topology evidence="1">Multi-pass membrane protein</topology>
    </subcellularLocation>
</comment>
<keyword evidence="2" id="KW-1003">Cell membrane</keyword>
<organism evidence="8 9">
    <name type="scientific">Janibacter indicus</name>
    <dbReference type="NCBI Taxonomy" id="857417"/>
    <lineage>
        <taxon>Bacteria</taxon>
        <taxon>Bacillati</taxon>
        <taxon>Actinomycetota</taxon>
        <taxon>Actinomycetes</taxon>
        <taxon>Micrococcales</taxon>
        <taxon>Intrasporangiaceae</taxon>
        <taxon>Janibacter</taxon>
    </lineage>
</organism>
<feature type="transmembrane region" description="Helical" evidence="7">
    <location>
        <begin position="239"/>
        <end position="262"/>
    </location>
</feature>
<feature type="transmembrane region" description="Helical" evidence="7">
    <location>
        <begin position="208"/>
        <end position="227"/>
    </location>
</feature>
<dbReference type="Proteomes" id="UP000182938">
    <property type="component" value="Chromosome"/>
</dbReference>
<feature type="transmembrane region" description="Helical" evidence="7">
    <location>
        <begin position="119"/>
        <end position="142"/>
    </location>
</feature>
<dbReference type="PANTHER" id="PTHR30213">
    <property type="entry name" value="INNER MEMBRANE PROTEIN YHJD"/>
    <property type="match status" value="1"/>
</dbReference>
<dbReference type="GO" id="GO:0005886">
    <property type="term" value="C:plasma membrane"/>
    <property type="evidence" value="ECO:0007669"/>
    <property type="project" value="UniProtKB-SubCell"/>
</dbReference>
<dbReference type="EMBL" id="CP013290">
    <property type="protein sequence ID" value="APH00590.1"/>
    <property type="molecule type" value="Genomic_DNA"/>
</dbReference>
<dbReference type="PANTHER" id="PTHR30213:SF0">
    <property type="entry name" value="UPF0761 MEMBRANE PROTEIN YIHY"/>
    <property type="match status" value="1"/>
</dbReference>
<keyword evidence="9" id="KW-1185">Reference proteome</keyword>
<feature type="compositionally biased region" description="Polar residues" evidence="6">
    <location>
        <begin position="1"/>
        <end position="10"/>
    </location>
</feature>
<evidence type="ECO:0000256" key="6">
    <source>
        <dbReference type="SAM" id="MobiDB-lite"/>
    </source>
</evidence>
<protein>
    <submittedName>
        <fullName evidence="8">Ribonuclease BN</fullName>
    </submittedName>
</protein>
<keyword evidence="3 7" id="KW-0812">Transmembrane</keyword>
<dbReference type="AlphaFoldDB" id="A0A1L3ME36"/>
<sequence length="364" mass="38826">MATDESTTTEDLAPEEEGLDEVPKPTLRQMKKRSWVFAFKRAIKEFSADGCTDLAAALTYFAVLSIFPGLLALVSIIGLVGDPDETKKTLLDVIGQLGQDNVVDILEGPIDQMVNSSGAGLGLVAGIAGALWSASGYVGAFGRALNRIYEVPEGRGFVKLRPMQLAVTAVLLVLAAATILSVAVSGDVARAIGNTIGLGEAAVMTWNLAKWPVILLVVTFMVGLLYWATPNVKHPTFRWLSPGAAVAIVVAIVASVAFGFYVSNFGSYNATYGSLAGVIVFLLWLWILNNVLLLGAELDSEIERSRQLQAGMAAEEDLLLPLRDTTKSDAAAEAEVEVREEARSLRIDGLRDQGKSTADLAEQD</sequence>
<feature type="transmembrane region" description="Helical" evidence="7">
    <location>
        <begin position="54"/>
        <end position="80"/>
    </location>
</feature>
<dbReference type="KEGG" id="jte:ASJ30_02810"/>
<proteinExistence type="predicted"/>
<evidence type="ECO:0000256" key="5">
    <source>
        <dbReference type="ARBA" id="ARBA00023136"/>
    </source>
</evidence>
<feature type="region of interest" description="Disordered" evidence="6">
    <location>
        <begin position="1"/>
        <end position="25"/>
    </location>
</feature>
<dbReference type="NCBIfam" id="TIGR00765">
    <property type="entry name" value="yihY_not_rbn"/>
    <property type="match status" value="1"/>
</dbReference>
<evidence type="ECO:0000256" key="1">
    <source>
        <dbReference type="ARBA" id="ARBA00004651"/>
    </source>
</evidence>
<evidence type="ECO:0000313" key="8">
    <source>
        <dbReference type="EMBL" id="APH00590.1"/>
    </source>
</evidence>
<evidence type="ECO:0000313" key="9">
    <source>
        <dbReference type="Proteomes" id="UP000182938"/>
    </source>
</evidence>
<dbReference type="Pfam" id="PF03631">
    <property type="entry name" value="Virul_fac_BrkB"/>
    <property type="match status" value="1"/>
</dbReference>
<gene>
    <name evidence="8" type="ORF">ASJ30_02810</name>
</gene>
<reference evidence="8 9" key="1">
    <citation type="submission" date="2015-11" db="EMBL/GenBank/DDBJ databases">
        <authorList>
            <person name="Zhang Y."/>
            <person name="Guo Z."/>
        </authorList>
    </citation>
    <scope>NUCLEOTIDE SEQUENCE [LARGE SCALE GENOMIC DNA]</scope>
    <source>
        <strain evidence="8 9">YFY001</strain>
    </source>
</reference>
<evidence type="ECO:0000256" key="3">
    <source>
        <dbReference type="ARBA" id="ARBA00022692"/>
    </source>
</evidence>
<feature type="transmembrane region" description="Helical" evidence="7">
    <location>
        <begin position="163"/>
        <end position="184"/>
    </location>
</feature>
<dbReference type="RefSeq" id="WP_072623764.1">
    <property type="nucleotide sequence ID" value="NZ_CP013290.1"/>
</dbReference>
<accession>A0A1L3ME36</accession>
<dbReference type="InterPro" id="IPR017039">
    <property type="entry name" value="Virul_fac_BrkB"/>
</dbReference>
<keyword evidence="4 7" id="KW-1133">Transmembrane helix</keyword>
<keyword evidence="5 7" id="KW-0472">Membrane</keyword>
<evidence type="ECO:0000256" key="7">
    <source>
        <dbReference type="SAM" id="Phobius"/>
    </source>
</evidence>
<evidence type="ECO:0000256" key="4">
    <source>
        <dbReference type="ARBA" id="ARBA00022989"/>
    </source>
</evidence>
<feature type="transmembrane region" description="Helical" evidence="7">
    <location>
        <begin position="274"/>
        <end position="296"/>
    </location>
</feature>
<evidence type="ECO:0000256" key="2">
    <source>
        <dbReference type="ARBA" id="ARBA00022475"/>
    </source>
</evidence>